<evidence type="ECO:0000256" key="1">
    <source>
        <dbReference type="ARBA" id="ARBA00012513"/>
    </source>
</evidence>
<dbReference type="Gene3D" id="3.30.200.20">
    <property type="entry name" value="Phosphorylase Kinase, domain 1"/>
    <property type="match status" value="1"/>
</dbReference>
<dbReference type="PROSITE" id="PS00108">
    <property type="entry name" value="PROTEIN_KINASE_ST"/>
    <property type="match status" value="1"/>
</dbReference>
<evidence type="ECO:0000256" key="2">
    <source>
        <dbReference type="ARBA" id="ARBA00022527"/>
    </source>
</evidence>
<dbReference type="Gene3D" id="1.10.510.10">
    <property type="entry name" value="Transferase(Phosphotransferase) domain 1"/>
    <property type="match status" value="1"/>
</dbReference>
<organism evidence="10">
    <name type="scientific">Brassica cretica</name>
    <name type="common">Mustard</name>
    <dbReference type="NCBI Taxonomy" id="69181"/>
    <lineage>
        <taxon>Eukaryota</taxon>
        <taxon>Viridiplantae</taxon>
        <taxon>Streptophyta</taxon>
        <taxon>Embryophyta</taxon>
        <taxon>Tracheophyta</taxon>
        <taxon>Spermatophyta</taxon>
        <taxon>Magnoliopsida</taxon>
        <taxon>eudicotyledons</taxon>
        <taxon>Gunneridae</taxon>
        <taxon>Pentapetalae</taxon>
        <taxon>rosids</taxon>
        <taxon>malvids</taxon>
        <taxon>Brassicales</taxon>
        <taxon>Brassicaceae</taxon>
        <taxon>Brassiceae</taxon>
        <taxon>Brassica</taxon>
    </lineage>
</organism>
<dbReference type="AlphaFoldDB" id="A0A8S9HRJ0"/>
<evidence type="ECO:0000313" key="10">
    <source>
        <dbReference type="EMBL" id="KAF2560975.1"/>
    </source>
</evidence>
<dbReference type="InterPro" id="IPR008271">
    <property type="entry name" value="Ser/Thr_kinase_AS"/>
</dbReference>
<comment type="caution">
    <text evidence="10">The sequence shown here is derived from an EMBL/GenBank/DDBJ whole genome shotgun (WGS) entry which is preliminary data.</text>
</comment>
<dbReference type="EC" id="2.7.11.1" evidence="1"/>
<dbReference type="Pfam" id="PF00069">
    <property type="entry name" value="Pkinase"/>
    <property type="match status" value="1"/>
</dbReference>
<gene>
    <name evidence="10" type="ORF">F2Q70_00015430</name>
</gene>
<dbReference type="FunFam" id="1.10.510.10:FF:001023">
    <property type="entry name" value="Os07g0541700 protein"/>
    <property type="match status" value="1"/>
</dbReference>
<comment type="catalytic activity">
    <reaction evidence="8">
        <text>L-seryl-[protein] + ATP = O-phospho-L-seryl-[protein] + ADP + H(+)</text>
        <dbReference type="Rhea" id="RHEA:17989"/>
        <dbReference type="Rhea" id="RHEA-COMP:9863"/>
        <dbReference type="Rhea" id="RHEA-COMP:11604"/>
        <dbReference type="ChEBI" id="CHEBI:15378"/>
        <dbReference type="ChEBI" id="CHEBI:29999"/>
        <dbReference type="ChEBI" id="CHEBI:30616"/>
        <dbReference type="ChEBI" id="CHEBI:83421"/>
        <dbReference type="ChEBI" id="CHEBI:456216"/>
        <dbReference type="EC" id="2.7.11.1"/>
    </reaction>
</comment>
<feature type="domain" description="Protein kinase" evidence="9">
    <location>
        <begin position="152"/>
        <end position="335"/>
    </location>
</feature>
<evidence type="ECO:0000259" key="9">
    <source>
        <dbReference type="PROSITE" id="PS50011"/>
    </source>
</evidence>
<reference evidence="10" key="1">
    <citation type="submission" date="2019-12" db="EMBL/GenBank/DDBJ databases">
        <title>Genome sequencing and annotation of Brassica cretica.</title>
        <authorList>
            <person name="Studholme D.J."/>
            <person name="Sarris P.F."/>
        </authorList>
    </citation>
    <scope>NUCLEOTIDE SEQUENCE</scope>
    <source>
        <strain evidence="10">PFS-102/07</strain>
        <tissue evidence="10">Leaf</tissue>
    </source>
</reference>
<evidence type="ECO:0000256" key="5">
    <source>
        <dbReference type="ARBA" id="ARBA00022777"/>
    </source>
</evidence>
<name>A0A8S9HRJ0_BRACR</name>
<proteinExistence type="predicted"/>
<keyword evidence="2" id="KW-0723">Serine/threonine-protein kinase</keyword>
<dbReference type="GO" id="GO:0005524">
    <property type="term" value="F:ATP binding"/>
    <property type="evidence" value="ECO:0007669"/>
    <property type="project" value="UniProtKB-KW"/>
</dbReference>
<dbReference type="EMBL" id="QGKY02001250">
    <property type="protein sequence ID" value="KAF2560975.1"/>
    <property type="molecule type" value="Genomic_DNA"/>
</dbReference>
<accession>A0A8S9HRJ0</accession>
<keyword evidence="6" id="KW-0067">ATP-binding</keyword>
<protein>
    <recommendedName>
        <fullName evidence="1">non-specific serine/threonine protein kinase</fullName>
        <ecNumber evidence="1">2.7.11.1</ecNumber>
    </recommendedName>
</protein>
<dbReference type="InterPro" id="IPR000719">
    <property type="entry name" value="Prot_kinase_dom"/>
</dbReference>
<sequence length="335" mass="37769">MMKATISSDRLPRFQERLTAGAIYSISDFDVARLLSELQTLFTLFRRLGLCVVFGFDDDRRRQSSIPHAGSLTFLFIISHFDVRMWHCHGSEGDSDTERISNLSYPWSLKPLITRKSEASSALHAPSKEGDVMHSQHLKSFTLDELENATGNFCPESLIGGGFGFVYKGCINGGPRIDLAVDVKKLKTEGFQGHKEWQREVDYLGRLHHPNLVKFIGYSLEDENSLLIYEYMPNGSLENHLFERGSNVFSWSLRMKIAIGAARGLCFLHDAKDQVIYRDFKASNILLDSGFNAKLSDFGLAREGPKDDRSHVTTEVIGTQGYAAPEYLPRLDLHV</sequence>
<evidence type="ECO:0000256" key="8">
    <source>
        <dbReference type="ARBA" id="ARBA00048679"/>
    </source>
</evidence>
<evidence type="ECO:0000256" key="4">
    <source>
        <dbReference type="ARBA" id="ARBA00022741"/>
    </source>
</evidence>
<evidence type="ECO:0000256" key="7">
    <source>
        <dbReference type="ARBA" id="ARBA00047899"/>
    </source>
</evidence>
<dbReference type="InterPro" id="IPR050823">
    <property type="entry name" value="Plant_Ser_Thr_Prot_Kinase"/>
</dbReference>
<evidence type="ECO:0000256" key="3">
    <source>
        <dbReference type="ARBA" id="ARBA00022679"/>
    </source>
</evidence>
<keyword evidence="3" id="KW-0808">Transferase</keyword>
<dbReference type="PANTHER" id="PTHR45621">
    <property type="entry name" value="OS01G0588500 PROTEIN-RELATED"/>
    <property type="match status" value="1"/>
</dbReference>
<evidence type="ECO:0000256" key="6">
    <source>
        <dbReference type="ARBA" id="ARBA00022840"/>
    </source>
</evidence>
<comment type="catalytic activity">
    <reaction evidence="7">
        <text>L-threonyl-[protein] + ATP = O-phospho-L-threonyl-[protein] + ADP + H(+)</text>
        <dbReference type="Rhea" id="RHEA:46608"/>
        <dbReference type="Rhea" id="RHEA-COMP:11060"/>
        <dbReference type="Rhea" id="RHEA-COMP:11605"/>
        <dbReference type="ChEBI" id="CHEBI:15378"/>
        <dbReference type="ChEBI" id="CHEBI:30013"/>
        <dbReference type="ChEBI" id="CHEBI:30616"/>
        <dbReference type="ChEBI" id="CHEBI:61977"/>
        <dbReference type="ChEBI" id="CHEBI:456216"/>
        <dbReference type="EC" id="2.7.11.1"/>
    </reaction>
</comment>
<dbReference type="SUPFAM" id="SSF56112">
    <property type="entry name" value="Protein kinase-like (PK-like)"/>
    <property type="match status" value="1"/>
</dbReference>
<dbReference type="PROSITE" id="PS50011">
    <property type="entry name" value="PROTEIN_KINASE_DOM"/>
    <property type="match status" value="1"/>
</dbReference>
<dbReference type="GO" id="GO:0004674">
    <property type="term" value="F:protein serine/threonine kinase activity"/>
    <property type="evidence" value="ECO:0007669"/>
    <property type="project" value="UniProtKB-KW"/>
</dbReference>
<keyword evidence="4" id="KW-0547">Nucleotide-binding</keyword>
<dbReference type="InterPro" id="IPR011009">
    <property type="entry name" value="Kinase-like_dom_sf"/>
</dbReference>
<keyword evidence="5" id="KW-0418">Kinase</keyword>